<keyword evidence="4 5" id="KW-0408">Iron</keyword>
<evidence type="ECO:0000256" key="3">
    <source>
        <dbReference type="ARBA" id="ARBA00023002"/>
    </source>
</evidence>
<dbReference type="AlphaFoldDB" id="A0A4V6DUX7"/>
<evidence type="ECO:0000256" key="4">
    <source>
        <dbReference type="ARBA" id="ARBA00023004"/>
    </source>
</evidence>
<protein>
    <submittedName>
        <fullName evidence="8">Alpha-ketoglutarate-dependent dioxygenase-like protein</fullName>
    </submittedName>
</protein>
<dbReference type="InterPro" id="IPR004574">
    <property type="entry name" value="Alkb"/>
</dbReference>
<dbReference type="PANTHER" id="PTHR16557">
    <property type="entry name" value="ALKYLATED DNA REPAIR PROTEIN ALKB-RELATED"/>
    <property type="match status" value="1"/>
</dbReference>
<dbReference type="InterPro" id="IPR056637">
    <property type="entry name" value="DUF7735"/>
</dbReference>
<evidence type="ECO:0000313" key="8">
    <source>
        <dbReference type="EMBL" id="TKX26132.1"/>
    </source>
</evidence>
<comment type="caution">
    <text evidence="8">The sequence shown here is derived from an EMBL/GenBank/DDBJ whole genome shotgun (WGS) entry which is preliminary data.</text>
</comment>
<keyword evidence="3" id="KW-0560">Oxidoreductase</keyword>
<feature type="domain" description="Alpha-ketoglutarate-dependent dioxygenase AlkB-like" evidence="6">
    <location>
        <begin position="240"/>
        <end position="430"/>
    </location>
</feature>
<keyword evidence="1 5" id="KW-0479">Metal-binding</keyword>
<dbReference type="GO" id="GO:0005737">
    <property type="term" value="C:cytoplasm"/>
    <property type="evidence" value="ECO:0007669"/>
    <property type="project" value="TreeGrafter"/>
</dbReference>
<feature type="domain" description="DUF7735" evidence="7">
    <location>
        <begin position="1"/>
        <end position="63"/>
    </location>
</feature>
<dbReference type="GO" id="GO:0046872">
    <property type="term" value="F:metal ion binding"/>
    <property type="evidence" value="ECO:0007669"/>
    <property type="project" value="UniProtKB-KW"/>
</dbReference>
<dbReference type="InterPro" id="IPR037151">
    <property type="entry name" value="AlkB-like_sf"/>
</dbReference>
<gene>
    <name evidence="8" type="ORF">C1H76_1484</name>
</gene>
<sequence>MSTYSAHGSEAASWWNEHSSAAVSLAVECPYYWGRAMNKVFGGDYALNNAFAMASCYESAQQMLTGTTTSSTMATATAVNGTGHHDTHAMPPLFVQEACWRYNKMKRSELDNDPYVVDFCRGLSEGQKESLRPAGSIHASSITTACQVFWQEALGEEMPPTSIQDADIYEHSDFPGLQIIPQLLPLSAQILFVSQVMHTNLANPSHKTNLATDYDLTYPSSNPPYRSLFTYGPTNTHAVPKTPATPPLNMSQYLSRKLRWLTLGTQYDWPTRSYPRTSATPFHAPLSRLVTSLFPHIRPESGVCLLYGSKDLMPVHRDVSEQCQRALASFSFGCDGIFVLARGNEDVEDEEEKRRRVLVIRVRSGDCVHLDGEARWAWHAMPRTIAGTAPKGLAEWPVGTQGEGVTEAERRAYEKWKGYMGSKRLNVSCRQVWD</sequence>
<dbReference type="EMBL" id="PTQR01000014">
    <property type="protein sequence ID" value="TKX26132.1"/>
    <property type="molecule type" value="Genomic_DNA"/>
</dbReference>
<dbReference type="SUPFAM" id="SSF51197">
    <property type="entry name" value="Clavaminate synthase-like"/>
    <property type="match status" value="1"/>
</dbReference>
<dbReference type="GO" id="GO:0051213">
    <property type="term" value="F:dioxygenase activity"/>
    <property type="evidence" value="ECO:0007669"/>
    <property type="project" value="UniProtKB-KW"/>
</dbReference>
<evidence type="ECO:0000259" key="6">
    <source>
        <dbReference type="Pfam" id="PF13532"/>
    </source>
</evidence>
<dbReference type="GO" id="GO:0005634">
    <property type="term" value="C:nucleus"/>
    <property type="evidence" value="ECO:0007669"/>
    <property type="project" value="TreeGrafter"/>
</dbReference>
<proteinExistence type="predicted"/>
<feature type="binding site" evidence="5">
    <location>
        <position position="316"/>
    </location>
    <ligand>
        <name>Fe cation</name>
        <dbReference type="ChEBI" id="CHEBI:24875"/>
        <note>catalytic</note>
    </ligand>
</feature>
<evidence type="ECO:0000256" key="1">
    <source>
        <dbReference type="ARBA" id="ARBA00022723"/>
    </source>
</evidence>
<comment type="cofactor">
    <cofactor evidence="5">
        <name>Fe(2+)</name>
        <dbReference type="ChEBI" id="CHEBI:29033"/>
    </cofactor>
    <text evidence="5">Binds 1 Fe(2+) ion per subunit.</text>
</comment>
<evidence type="ECO:0000313" key="9">
    <source>
        <dbReference type="Proteomes" id="UP000308133"/>
    </source>
</evidence>
<accession>A0A4V6DUX7</accession>
<dbReference type="Proteomes" id="UP000308133">
    <property type="component" value="Unassembled WGS sequence"/>
</dbReference>
<name>A0A4V6DUX7_9PEZI</name>
<reference evidence="8 9" key="1">
    <citation type="submission" date="2018-02" db="EMBL/GenBank/DDBJ databases">
        <title>Draft genome sequences of Elsinoe sp., causing black scab on jojoba.</title>
        <authorList>
            <person name="Stodart B."/>
            <person name="Jeffress S."/>
            <person name="Ash G."/>
            <person name="Arun Chinnappa K."/>
        </authorList>
    </citation>
    <scope>NUCLEOTIDE SEQUENCE [LARGE SCALE GENOMIC DNA]</scope>
    <source>
        <strain evidence="8 9">Hillstone_2</strain>
    </source>
</reference>
<keyword evidence="2 8" id="KW-0223">Dioxygenase</keyword>
<dbReference type="Pfam" id="PF24870">
    <property type="entry name" value="DUF7735"/>
    <property type="match status" value="1"/>
</dbReference>
<organism evidence="8 9">
    <name type="scientific">Elsinoe australis</name>
    <dbReference type="NCBI Taxonomy" id="40998"/>
    <lineage>
        <taxon>Eukaryota</taxon>
        <taxon>Fungi</taxon>
        <taxon>Dikarya</taxon>
        <taxon>Ascomycota</taxon>
        <taxon>Pezizomycotina</taxon>
        <taxon>Dothideomycetes</taxon>
        <taxon>Dothideomycetidae</taxon>
        <taxon>Myriangiales</taxon>
        <taxon>Elsinoaceae</taxon>
        <taxon>Elsinoe</taxon>
    </lineage>
</organism>
<evidence type="ECO:0000256" key="2">
    <source>
        <dbReference type="ARBA" id="ARBA00022964"/>
    </source>
</evidence>
<evidence type="ECO:0000256" key="5">
    <source>
        <dbReference type="PIRSR" id="PIRSR604574-2"/>
    </source>
</evidence>
<dbReference type="InterPro" id="IPR027450">
    <property type="entry name" value="AlkB-like"/>
</dbReference>
<feature type="binding site" evidence="5">
    <location>
        <position position="379"/>
    </location>
    <ligand>
        <name>Fe cation</name>
        <dbReference type="ChEBI" id="CHEBI:24875"/>
        <note>catalytic</note>
    </ligand>
</feature>
<feature type="binding site" evidence="5">
    <location>
        <position position="318"/>
    </location>
    <ligand>
        <name>Fe cation</name>
        <dbReference type="ChEBI" id="CHEBI:24875"/>
        <note>catalytic</note>
    </ligand>
</feature>
<dbReference type="PANTHER" id="PTHR16557:SF3">
    <property type="entry name" value="ALPHA-KETOGLUTARATE-DEPENDENT DIOXYGENASE ALKB-LIKE DOMAIN-CONTAINING PROTEIN"/>
    <property type="match status" value="1"/>
</dbReference>
<evidence type="ECO:0000259" key="7">
    <source>
        <dbReference type="Pfam" id="PF24870"/>
    </source>
</evidence>
<dbReference type="Gene3D" id="2.60.120.590">
    <property type="entry name" value="Alpha-ketoglutarate-dependent dioxygenase AlkB-like"/>
    <property type="match status" value="1"/>
</dbReference>
<dbReference type="Pfam" id="PF13532">
    <property type="entry name" value="2OG-FeII_Oxy_2"/>
    <property type="match status" value="1"/>
</dbReference>